<protein>
    <submittedName>
        <fullName evidence="2">Lytic transglycosylase domain-containing protein</fullName>
    </submittedName>
</protein>
<dbReference type="CDD" id="cd16892">
    <property type="entry name" value="LT_VirB1-like"/>
    <property type="match status" value="1"/>
</dbReference>
<dbReference type="SUPFAM" id="SSF53955">
    <property type="entry name" value="Lysozyme-like"/>
    <property type="match status" value="1"/>
</dbReference>
<dbReference type="Gene3D" id="1.10.530.10">
    <property type="match status" value="1"/>
</dbReference>
<dbReference type="Proteomes" id="UP000321832">
    <property type="component" value="Unassembled WGS sequence"/>
</dbReference>
<evidence type="ECO:0000259" key="1">
    <source>
        <dbReference type="Pfam" id="PF01464"/>
    </source>
</evidence>
<sequence>MEASVFLALALACAPQVHVDTARALVRVESAFNPWAIGVVGGALVRQPRHRAEALATAKALRDAGWNFSVGLGQINVGNFDRLGLTVETAFEPCANLTAMQTVLAECIDRASRSASKAVDQVALRQALSCYYSGNFDTGFRHGYVRKVIVAARAVPTAQPKEKV</sequence>
<accession>A0A5C6TZM8</accession>
<dbReference type="InterPro" id="IPR023346">
    <property type="entry name" value="Lysozyme-like_dom_sf"/>
</dbReference>
<name>A0A5C6TZM8_9BURK</name>
<gene>
    <name evidence="2" type="ORF">FSC37_10150</name>
</gene>
<organism evidence="2 3">
    <name type="scientific">Piscinibacter aquaticus</name>
    <dbReference type="NCBI Taxonomy" id="392597"/>
    <lineage>
        <taxon>Bacteria</taxon>
        <taxon>Pseudomonadati</taxon>
        <taxon>Pseudomonadota</taxon>
        <taxon>Betaproteobacteria</taxon>
        <taxon>Burkholderiales</taxon>
        <taxon>Sphaerotilaceae</taxon>
        <taxon>Piscinibacter</taxon>
    </lineage>
</organism>
<dbReference type="InterPro" id="IPR008258">
    <property type="entry name" value="Transglycosylase_SLT_dom_1"/>
</dbReference>
<evidence type="ECO:0000313" key="2">
    <source>
        <dbReference type="EMBL" id="TXC66162.1"/>
    </source>
</evidence>
<dbReference type="EMBL" id="VOPW01000001">
    <property type="protein sequence ID" value="TXC66162.1"/>
    <property type="molecule type" value="Genomic_DNA"/>
</dbReference>
<feature type="domain" description="Transglycosylase SLT" evidence="1">
    <location>
        <begin position="11"/>
        <end position="136"/>
    </location>
</feature>
<comment type="caution">
    <text evidence="2">The sequence shown here is derived from an EMBL/GenBank/DDBJ whole genome shotgun (WGS) entry which is preliminary data.</text>
</comment>
<dbReference type="Pfam" id="PF01464">
    <property type="entry name" value="SLT"/>
    <property type="match status" value="1"/>
</dbReference>
<dbReference type="AlphaFoldDB" id="A0A5C6TZM8"/>
<reference evidence="2 3" key="1">
    <citation type="submission" date="2019-08" db="EMBL/GenBank/DDBJ databases">
        <authorList>
            <person name="Khan S.A."/>
            <person name="Jeon C.O."/>
            <person name="Jeong S.E."/>
        </authorList>
    </citation>
    <scope>NUCLEOTIDE SEQUENCE [LARGE SCALE GENOMIC DNA]</scope>
    <source>
        <strain evidence="3">IMCC1728</strain>
    </source>
</reference>
<evidence type="ECO:0000313" key="3">
    <source>
        <dbReference type="Proteomes" id="UP000321832"/>
    </source>
</evidence>
<proteinExistence type="predicted"/>
<keyword evidence="3" id="KW-1185">Reference proteome</keyword>